<evidence type="ECO:0000256" key="1">
    <source>
        <dbReference type="ARBA" id="ARBA00006407"/>
    </source>
</evidence>
<dbReference type="PANTHER" id="PTHR12184">
    <property type="entry name" value="UBIQUINOL-CYTOCHROME C REDUCTASE COMPLEX ASSEMBLY FACTOR 1 FAMILY MEMBER"/>
    <property type="match status" value="1"/>
</dbReference>
<evidence type="ECO:0000256" key="2">
    <source>
        <dbReference type="ARBA" id="ARBA00006436"/>
    </source>
</evidence>
<evidence type="ECO:0000259" key="3">
    <source>
        <dbReference type="Pfam" id="PF03981"/>
    </source>
</evidence>
<dbReference type="EMBL" id="SKBM01000017">
    <property type="protein sequence ID" value="TCZ57907.1"/>
    <property type="molecule type" value="Genomic_DNA"/>
</dbReference>
<sequence length="185" mass="19938">MGLSALFRRKPHERAGFELYGAAVAAARTPWFFDALAVPDSLDGRFDLVGLHVALLIRRLRTDSDPRGAVLAQAVFDAMFADMDINLREMGVSDLTVGKRVKRMWEAFHGRAQAYEAAIDAGDGAALAAALHRNVWRAEGEPGPAAHRLAGHALRAAAALATQPLEPMLRGETRFPAPEETADAA</sequence>
<comment type="similarity">
    <text evidence="2">Belongs to the UPF0174 family.</text>
</comment>
<name>A0A4R4DDI0_9PROT</name>
<accession>A0A4R4DDI0</accession>
<dbReference type="PANTHER" id="PTHR12184:SF1">
    <property type="entry name" value="UBIQUINOL-CYTOCHROME-C REDUCTASE COMPLEX ASSEMBLY FACTOR 1"/>
    <property type="match status" value="1"/>
</dbReference>
<dbReference type="InterPro" id="IPR014569">
    <property type="entry name" value="Ubq_cyt-c_CBP3-rel"/>
</dbReference>
<protein>
    <submittedName>
        <fullName evidence="4">Ubiquinol-cytochrome C chaperone</fullName>
    </submittedName>
</protein>
<reference evidence="4 5" key="1">
    <citation type="submission" date="2019-03" db="EMBL/GenBank/DDBJ databases">
        <title>Paracraurococcus aquatilis NE82 genome sequence.</title>
        <authorList>
            <person name="Zhao Y."/>
            <person name="Du Z."/>
        </authorList>
    </citation>
    <scope>NUCLEOTIDE SEQUENCE [LARGE SCALE GENOMIC DNA]</scope>
    <source>
        <strain evidence="4 5">NE82</strain>
    </source>
</reference>
<dbReference type="InterPro" id="IPR021150">
    <property type="entry name" value="Ubiq_cyt_c_chap"/>
</dbReference>
<dbReference type="Proteomes" id="UP000295023">
    <property type="component" value="Unassembled WGS sequence"/>
</dbReference>
<dbReference type="InterPro" id="IPR007129">
    <property type="entry name" value="Ubiqinol_cyt_c_chaperone_CPB3"/>
</dbReference>
<dbReference type="Pfam" id="PF03981">
    <property type="entry name" value="Ubiq_cyt_C_chap"/>
    <property type="match status" value="1"/>
</dbReference>
<feature type="domain" description="Ubiquinol-cytochrome c chaperone" evidence="3">
    <location>
        <begin position="35"/>
        <end position="175"/>
    </location>
</feature>
<dbReference type="OrthoDB" id="7158889at2"/>
<dbReference type="RefSeq" id="WP_132292046.1">
    <property type="nucleotide sequence ID" value="NZ_SKBM01000017.1"/>
</dbReference>
<comment type="similarity">
    <text evidence="1">Belongs to the CBP3 family.</text>
</comment>
<evidence type="ECO:0000313" key="5">
    <source>
        <dbReference type="Proteomes" id="UP000295023"/>
    </source>
</evidence>
<evidence type="ECO:0000313" key="4">
    <source>
        <dbReference type="EMBL" id="TCZ57907.1"/>
    </source>
</evidence>
<comment type="caution">
    <text evidence="4">The sequence shown here is derived from an EMBL/GenBank/DDBJ whole genome shotgun (WGS) entry which is preliminary data.</text>
</comment>
<dbReference type="AlphaFoldDB" id="A0A4R4DDI0"/>
<keyword evidence="5" id="KW-1185">Reference proteome</keyword>
<gene>
    <name evidence="4" type="ORF">EXY23_17105</name>
</gene>
<proteinExistence type="inferred from homology"/>
<organism evidence="4 5">
    <name type="scientific">Roseicella aquatilis</name>
    <dbReference type="NCBI Taxonomy" id="2527868"/>
    <lineage>
        <taxon>Bacteria</taxon>
        <taxon>Pseudomonadati</taxon>
        <taxon>Pseudomonadota</taxon>
        <taxon>Alphaproteobacteria</taxon>
        <taxon>Acetobacterales</taxon>
        <taxon>Roseomonadaceae</taxon>
        <taxon>Roseicella</taxon>
    </lineage>
</organism>
<dbReference type="PIRSF" id="PIRSF032079">
    <property type="entry name" value="UCP032079"/>
    <property type="match status" value="1"/>
</dbReference>